<evidence type="ECO:0000313" key="3">
    <source>
        <dbReference type="EMBL" id="KAF9583224.1"/>
    </source>
</evidence>
<feature type="non-terminal residue" evidence="3">
    <location>
        <position position="384"/>
    </location>
</feature>
<evidence type="ECO:0000259" key="2">
    <source>
        <dbReference type="Pfam" id="PF05199"/>
    </source>
</evidence>
<dbReference type="EMBL" id="JAABOA010000771">
    <property type="protein sequence ID" value="KAF9583224.1"/>
    <property type="molecule type" value="Genomic_DNA"/>
</dbReference>
<gene>
    <name evidence="3" type="ORF">BGW38_009998</name>
</gene>
<dbReference type="InterPro" id="IPR036188">
    <property type="entry name" value="FAD/NAD-bd_sf"/>
</dbReference>
<comment type="caution">
    <text evidence="3">The sequence shown here is derived from an EMBL/GenBank/DDBJ whole genome shotgun (WGS) entry which is preliminary data.</text>
</comment>
<name>A0A9P6KF38_9FUNG</name>
<evidence type="ECO:0000256" key="1">
    <source>
        <dbReference type="ARBA" id="ARBA00010790"/>
    </source>
</evidence>
<feature type="domain" description="Glucose-methanol-choline oxidoreductase C-terminal" evidence="2">
    <location>
        <begin position="101"/>
        <end position="241"/>
    </location>
</feature>
<dbReference type="AlphaFoldDB" id="A0A9P6KF38"/>
<dbReference type="InterPro" id="IPR012132">
    <property type="entry name" value="GMC_OxRdtase"/>
</dbReference>
<dbReference type="Proteomes" id="UP000780801">
    <property type="component" value="Unassembled WGS sequence"/>
</dbReference>
<dbReference type="InterPro" id="IPR007867">
    <property type="entry name" value="GMC_OxRtase_C"/>
</dbReference>
<reference evidence="3" key="1">
    <citation type="journal article" date="2020" name="Fungal Divers.">
        <title>Resolving the Mortierellaceae phylogeny through synthesis of multi-gene phylogenetics and phylogenomics.</title>
        <authorList>
            <person name="Vandepol N."/>
            <person name="Liber J."/>
            <person name="Desiro A."/>
            <person name="Na H."/>
            <person name="Kennedy M."/>
            <person name="Barry K."/>
            <person name="Grigoriev I.V."/>
            <person name="Miller A.N."/>
            <person name="O'Donnell K."/>
            <person name="Stajich J.E."/>
            <person name="Bonito G."/>
        </authorList>
    </citation>
    <scope>NUCLEOTIDE SEQUENCE</scope>
    <source>
        <strain evidence="3">KOD1015</strain>
    </source>
</reference>
<sequence length="384" mass="42718">DTIKAPNLFNVIRSLYNYNVHGSGPLTSQGAESACFVRLEDVAPEFVAREKANGTWQDPTSGPESPHFEVLFVPSSQRHHGLVRETSSGNFFTLIGLLLNPLSRGRVTISDVKDGKLETLIDPNYFSDPFDTRVMAEMVRFIRRIGARMAQDPEVGGEEIFPGVDKVPSDDESKLQDYVKRESSVYYHPTTTCKMGPASDPMAVVDTRLNVYGIERLRVVDASIIPKLPAAHTCAPTIMIAEKAADMIKEDWQDPTKEGLTGNWRRLNRTGEVLSSAVVIGIRGKGIFPPAKGPIPTSALRELEVMKELDGHVRLKHKMERSKLWRVEGVQILDREKLGVIWVYAGIKGRECLVGFDTFCDDLVIDEMGCFSVGREDPFLGQDI</sequence>
<evidence type="ECO:0000313" key="4">
    <source>
        <dbReference type="Proteomes" id="UP000780801"/>
    </source>
</evidence>
<dbReference type="PANTHER" id="PTHR11552:SF147">
    <property type="entry name" value="CHOLINE DEHYDROGENASE, MITOCHONDRIAL"/>
    <property type="match status" value="1"/>
</dbReference>
<dbReference type="Gene3D" id="3.50.50.60">
    <property type="entry name" value="FAD/NAD(P)-binding domain"/>
    <property type="match status" value="1"/>
</dbReference>
<dbReference type="Pfam" id="PF05199">
    <property type="entry name" value="GMC_oxred_C"/>
    <property type="match status" value="1"/>
</dbReference>
<dbReference type="OrthoDB" id="269227at2759"/>
<keyword evidence="4" id="KW-1185">Reference proteome</keyword>
<dbReference type="SUPFAM" id="SSF51905">
    <property type="entry name" value="FAD/NAD(P)-binding domain"/>
    <property type="match status" value="1"/>
</dbReference>
<organism evidence="3 4">
    <name type="scientific">Lunasporangiospora selenospora</name>
    <dbReference type="NCBI Taxonomy" id="979761"/>
    <lineage>
        <taxon>Eukaryota</taxon>
        <taxon>Fungi</taxon>
        <taxon>Fungi incertae sedis</taxon>
        <taxon>Mucoromycota</taxon>
        <taxon>Mortierellomycotina</taxon>
        <taxon>Mortierellomycetes</taxon>
        <taxon>Mortierellales</taxon>
        <taxon>Mortierellaceae</taxon>
        <taxon>Lunasporangiospora</taxon>
    </lineage>
</organism>
<comment type="similarity">
    <text evidence="1">Belongs to the GMC oxidoreductase family.</text>
</comment>
<dbReference type="GO" id="GO:0016614">
    <property type="term" value="F:oxidoreductase activity, acting on CH-OH group of donors"/>
    <property type="evidence" value="ECO:0007669"/>
    <property type="project" value="InterPro"/>
</dbReference>
<dbReference type="PANTHER" id="PTHR11552">
    <property type="entry name" value="GLUCOSE-METHANOL-CHOLINE GMC OXIDOREDUCTASE"/>
    <property type="match status" value="1"/>
</dbReference>
<dbReference type="GO" id="GO:0050660">
    <property type="term" value="F:flavin adenine dinucleotide binding"/>
    <property type="evidence" value="ECO:0007669"/>
    <property type="project" value="InterPro"/>
</dbReference>
<dbReference type="Gene3D" id="3.30.560.10">
    <property type="entry name" value="Glucose Oxidase, domain 3"/>
    <property type="match status" value="1"/>
</dbReference>
<proteinExistence type="inferred from homology"/>
<accession>A0A9P6KF38</accession>
<protein>
    <recommendedName>
        <fullName evidence="2">Glucose-methanol-choline oxidoreductase C-terminal domain-containing protein</fullName>
    </recommendedName>
</protein>
<dbReference type="SUPFAM" id="SSF54373">
    <property type="entry name" value="FAD-linked reductases, C-terminal domain"/>
    <property type="match status" value="1"/>
</dbReference>